<accession>A0A4S8L627</accession>
<dbReference type="Pfam" id="PF17917">
    <property type="entry name" value="RT_RNaseH"/>
    <property type="match status" value="1"/>
</dbReference>
<dbReference type="Proteomes" id="UP000297245">
    <property type="component" value="Unassembled WGS sequence"/>
</dbReference>
<keyword evidence="5" id="KW-0378">Hydrolase</keyword>
<keyword evidence="6" id="KW-0695">RNA-directed DNA polymerase</keyword>
<keyword evidence="1" id="KW-0808">Transferase</keyword>
<evidence type="ECO:0000256" key="5">
    <source>
        <dbReference type="ARBA" id="ARBA00022801"/>
    </source>
</evidence>
<feature type="domain" description="Reverse transcriptase RNase H-like" evidence="7">
    <location>
        <begin position="42"/>
        <end position="92"/>
    </location>
</feature>
<evidence type="ECO:0000313" key="9">
    <source>
        <dbReference type="Proteomes" id="UP000297245"/>
    </source>
</evidence>
<name>A0A4S8L627_DENBC</name>
<gene>
    <name evidence="8" type="ORF">K435DRAFT_870657</name>
</gene>
<dbReference type="EMBL" id="ML179624">
    <property type="protein sequence ID" value="THU84066.1"/>
    <property type="molecule type" value="Genomic_DNA"/>
</dbReference>
<evidence type="ECO:0000256" key="2">
    <source>
        <dbReference type="ARBA" id="ARBA00022695"/>
    </source>
</evidence>
<dbReference type="GO" id="GO:0016787">
    <property type="term" value="F:hydrolase activity"/>
    <property type="evidence" value="ECO:0007669"/>
    <property type="project" value="UniProtKB-KW"/>
</dbReference>
<evidence type="ECO:0000256" key="6">
    <source>
        <dbReference type="ARBA" id="ARBA00022918"/>
    </source>
</evidence>
<evidence type="ECO:0000256" key="1">
    <source>
        <dbReference type="ARBA" id="ARBA00022679"/>
    </source>
</evidence>
<dbReference type="InterPro" id="IPR043502">
    <property type="entry name" value="DNA/RNA_pol_sf"/>
</dbReference>
<dbReference type="GO" id="GO:0004519">
    <property type="term" value="F:endonuclease activity"/>
    <property type="evidence" value="ECO:0007669"/>
    <property type="project" value="UniProtKB-KW"/>
</dbReference>
<keyword evidence="3" id="KW-0540">Nuclease</keyword>
<sequence>MSMEAVEAFEVLKHRIMTVSVLIKVDYEVAVKVTKVRESDEGPVVVGADASWIGAGWVVYQVHDKLKHPAIFGSCTFNKTEQNYGQLKTELLDHHAKSLPKMLKELDDVPNTPILHWISWIKLFNFESHHVPTESHKAEDGLLRRPKAPHEVEETVEEQEKFLEGFINEVYGDSVPISREVGFSDAARYLFNALFAKYSSLYDTSWARTYSIPFSHCSRSIVYSSVDSLPSNSFVMCMALRNVDTTAVQPTADFLLRSFPTEREVECLLGDEVVTLGITEYFSFSQKRVIDVDMQHQPLDEDGEDTLWIELQKYFSTGDVPPHCETDRERLRFREMASKYFLHGGQLWFAPKKKSRNLPRLVVESIKCLNFGMQQDTKNKVLSVLEPNQQKPQSKVQVCACPNLVQASSASGT</sequence>
<protein>
    <recommendedName>
        <fullName evidence="7">Reverse transcriptase RNase H-like domain-containing protein</fullName>
    </recommendedName>
</protein>
<evidence type="ECO:0000256" key="3">
    <source>
        <dbReference type="ARBA" id="ARBA00022722"/>
    </source>
</evidence>
<keyword evidence="2" id="KW-0548">Nucleotidyltransferase</keyword>
<keyword evidence="4" id="KW-0255">Endonuclease</keyword>
<dbReference type="GO" id="GO:0003964">
    <property type="term" value="F:RNA-directed DNA polymerase activity"/>
    <property type="evidence" value="ECO:0007669"/>
    <property type="project" value="UniProtKB-KW"/>
</dbReference>
<evidence type="ECO:0000256" key="4">
    <source>
        <dbReference type="ARBA" id="ARBA00022759"/>
    </source>
</evidence>
<reference evidence="8 9" key="1">
    <citation type="journal article" date="2019" name="Nat. Ecol. Evol.">
        <title>Megaphylogeny resolves global patterns of mushroom evolution.</title>
        <authorList>
            <person name="Varga T."/>
            <person name="Krizsan K."/>
            <person name="Foldi C."/>
            <person name="Dima B."/>
            <person name="Sanchez-Garcia M."/>
            <person name="Sanchez-Ramirez S."/>
            <person name="Szollosi G.J."/>
            <person name="Szarkandi J.G."/>
            <person name="Papp V."/>
            <person name="Albert L."/>
            <person name="Andreopoulos W."/>
            <person name="Angelini C."/>
            <person name="Antonin V."/>
            <person name="Barry K.W."/>
            <person name="Bougher N.L."/>
            <person name="Buchanan P."/>
            <person name="Buyck B."/>
            <person name="Bense V."/>
            <person name="Catcheside P."/>
            <person name="Chovatia M."/>
            <person name="Cooper J."/>
            <person name="Damon W."/>
            <person name="Desjardin D."/>
            <person name="Finy P."/>
            <person name="Geml J."/>
            <person name="Haridas S."/>
            <person name="Hughes K."/>
            <person name="Justo A."/>
            <person name="Karasinski D."/>
            <person name="Kautmanova I."/>
            <person name="Kiss B."/>
            <person name="Kocsube S."/>
            <person name="Kotiranta H."/>
            <person name="LaButti K.M."/>
            <person name="Lechner B.E."/>
            <person name="Liimatainen K."/>
            <person name="Lipzen A."/>
            <person name="Lukacs Z."/>
            <person name="Mihaltcheva S."/>
            <person name="Morgado L.N."/>
            <person name="Niskanen T."/>
            <person name="Noordeloos M.E."/>
            <person name="Ohm R.A."/>
            <person name="Ortiz-Santana B."/>
            <person name="Ovrebo C."/>
            <person name="Racz N."/>
            <person name="Riley R."/>
            <person name="Savchenko A."/>
            <person name="Shiryaev A."/>
            <person name="Soop K."/>
            <person name="Spirin V."/>
            <person name="Szebenyi C."/>
            <person name="Tomsovsky M."/>
            <person name="Tulloss R.E."/>
            <person name="Uehling J."/>
            <person name="Grigoriev I.V."/>
            <person name="Vagvolgyi C."/>
            <person name="Papp T."/>
            <person name="Martin F.M."/>
            <person name="Miettinen O."/>
            <person name="Hibbett D.S."/>
            <person name="Nagy L.G."/>
        </authorList>
    </citation>
    <scope>NUCLEOTIDE SEQUENCE [LARGE SCALE GENOMIC DNA]</scope>
    <source>
        <strain evidence="8 9">CBS 962.96</strain>
    </source>
</reference>
<dbReference type="OrthoDB" id="3235313at2759"/>
<dbReference type="InterPro" id="IPR041373">
    <property type="entry name" value="RT_RNaseH"/>
</dbReference>
<proteinExistence type="predicted"/>
<dbReference type="SUPFAM" id="SSF56672">
    <property type="entry name" value="DNA/RNA polymerases"/>
    <property type="match status" value="1"/>
</dbReference>
<evidence type="ECO:0000313" key="8">
    <source>
        <dbReference type="EMBL" id="THU84066.1"/>
    </source>
</evidence>
<evidence type="ECO:0000259" key="7">
    <source>
        <dbReference type="Pfam" id="PF17917"/>
    </source>
</evidence>
<keyword evidence="9" id="KW-1185">Reference proteome</keyword>
<dbReference type="AlphaFoldDB" id="A0A4S8L627"/>
<organism evidence="8 9">
    <name type="scientific">Dendrothele bispora (strain CBS 962.96)</name>
    <dbReference type="NCBI Taxonomy" id="1314807"/>
    <lineage>
        <taxon>Eukaryota</taxon>
        <taxon>Fungi</taxon>
        <taxon>Dikarya</taxon>
        <taxon>Basidiomycota</taxon>
        <taxon>Agaricomycotina</taxon>
        <taxon>Agaricomycetes</taxon>
        <taxon>Agaricomycetidae</taxon>
        <taxon>Agaricales</taxon>
        <taxon>Agaricales incertae sedis</taxon>
        <taxon>Dendrothele</taxon>
    </lineage>
</organism>